<comment type="caution">
    <text evidence="2">The sequence shown here is derived from an EMBL/GenBank/DDBJ whole genome shotgun (WGS) entry which is preliminary data.</text>
</comment>
<evidence type="ECO:0000313" key="3">
    <source>
        <dbReference type="Proteomes" id="UP000466794"/>
    </source>
</evidence>
<name>A0A7K1UVX8_9NOCA</name>
<dbReference type="EMBL" id="WRPP01000002">
    <property type="protein sequence ID" value="MVU78546.1"/>
    <property type="molecule type" value="Genomic_DNA"/>
</dbReference>
<gene>
    <name evidence="2" type="ORF">GPX89_14980</name>
</gene>
<sequence>MEILTIIGLVVVVALVIAGRRFTGRGRETDLSTGNPPSSKNVDDI</sequence>
<organism evidence="2 3">
    <name type="scientific">Nocardia terrae</name>
    <dbReference type="NCBI Taxonomy" id="2675851"/>
    <lineage>
        <taxon>Bacteria</taxon>
        <taxon>Bacillati</taxon>
        <taxon>Actinomycetota</taxon>
        <taxon>Actinomycetes</taxon>
        <taxon>Mycobacteriales</taxon>
        <taxon>Nocardiaceae</taxon>
        <taxon>Nocardia</taxon>
    </lineage>
</organism>
<keyword evidence="3" id="KW-1185">Reference proteome</keyword>
<dbReference type="Proteomes" id="UP000466794">
    <property type="component" value="Unassembled WGS sequence"/>
</dbReference>
<evidence type="ECO:0000313" key="2">
    <source>
        <dbReference type="EMBL" id="MVU78546.1"/>
    </source>
</evidence>
<reference evidence="2 3" key="1">
    <citation type="submission" date="2019-12" db="EMBL/GenBank/DDBJ databases">
        <title>Nocardia sp. nov. ET3-3 isolated from soil.</title>
        <authorList>
            <person name="Kanchanasin P."/>
            <person name="Tanasupawat S."/>
            <person name="Yuki M."/>
            <person name="Kudo T."/>
        </authorList>
    </citation>
    <scope>NUCLEOTIDE SEQUENCE [LARGE SCALE GENOMIC DNA]</scope>
    <source>
        <strain evidence="2 3">ET3-3</strain>
    </source>
</reference>
<accession>A0A7K1UVX8</accession>
<proteinExistence type="predicted"/>
<dbReference type="RefSeq" id="WP_157388007.1">
    <property type="nucleotide sequence ID" value="NZ_WRPP01000002.1"/>
</dbReference>
<dbReference type="AlphaFoldDB" id="A0A7K1UVX8"/>
<evidence type="ECO:0000256" key="1">
    <source>
        <dbReference type="SAM" id="MobiDB-lite"/>
    </source>
</evidence>
<feature type="compositionally biased region" description="Polar residues" evidence="1">
    <location>
        <begin position="31"/>
        <end position="45"/>
    </location>
</feature>
<protein>
    <submittedName>
        <fullName evidence="2">Uncharacterized protein</fullName>
    </submittedName>
</protein>
<feature type="region of interest" description="Disordered" evidence="1">
    <location>
        <begin position="25"/>
        <end position="45"/>
    </location>
</feature>